<dbReference type="SUPFAM" id="SSF46689">
    <property type="entry name" value="Homeodomain-like"/>
    <property type="match status" value="1"/>
</dbReference>
<dbReference type="OrthoDB" id="9814761at2"/>
<dbReference type="Pfam" id="PF02954">
    <property type="entry name" value="HTH_8"/>
    <property type="match status" value="1"/>
</dbReference>
<dbReference type="InterPro" id="IPR002197">
    <property type="entry name" value="HTH_Fis"/>
</dbReference>
<dbReference type="PRINTS" id="PR01590">
    <property type="entry name" value="HTHFIS"/>
</dbReference>
<evidence type="ECO:0000313" key="3">
    <source>
        <dbReference type="Proteomes" id="UP000199400"/>
    </source>
</evidence>
<evidence type="ECO:0000313" key="2">
    <source>
        <dbReference type="EMBL" id="SFD68984.1"/>
    </source>
</evidence>
<protein>
    <submittedName>
        <fullName evidence="2">Regulatory protein, Fis family</fullName>
    </submittedName>
</protein>
<dbReference type="Proteomes" id="UP000199400">
    <property type="component" value="Unassembled WGS sequence"/>
</dbReference>
<dbReference type="EMBL" id="FOMX01000003">
    <property type="protein sequence ID" value="SFD68984.1"/>
    <property type="molecule type" value="Genomic_DNA"/>
</dbReference>
<dbReference type="Gene3D" id="1.10.10.60">
    <property type="entry name" value="Homeodomain-like"/>
    <property type="match status" value="1"/>
</dbReference>
<dbReference type="AlphaFoldDB" id="A0A1I1UE54"/>
<feature type="domain" description="DNA binding HTH" evidence="1">
    <location>
        <begin position="1"/>
        <end position="40"/>
    </location>
</feature>
<dbReference type="InterPro" id="IPR009057">
    <property type="entry name" value="Homeodomain-like_sf"/>
</dbReference>
<dbReference type="GO" id="GO:0043565">
    <property type="term" value="F:sequence-specific DNA binding"/>
    <property type="evidence" value="ECO:0007669"/>
    <property type="project" value="InterPro"/>
</dbReference>
<name>A0A1I1UE54_9BACT</name>
<reference evidence="3" key="1">
    <citation type="submission" date="2016-10" db="EMBL/GenBank/DDBJ databases">
        <authorList>
            <person name="Varghese N."/>
            <person name="Submissions S."/>
        </authorList>
    </citation>
    <scope>NUCLEOTIDE SEQUENCE [LARGE SCALE GENOMIC DNA]</scope>
    <source>
        <strain evidence="3">ATCC 25963</strain>
    </source>
</reference>
<evidence type="ECO:0000259" key="1">
    <source>
        <dbReference type="Pfam" id="PF02954"/>
    </source>
</evidence>
<organism evidence="2 3">
    <name type="scientific">Nannocystis exedens</name>
    <dbReference type="NCBI Taxonomy" id="54"/>
    <lineage>
        <taxon>Bacteria</taxon>
        <taxon>Pseudomonadati</taxon>
        <taxon>Myxococcota</taxon>
        <taxon>Polyangia</taxon>
        <taxon>Nannocystales</taxon>
        <taxon>Nannocystaceae</taxon>
        <taxon>Nannocystis</taxon>
    </lineage>
</organism>
<keyword evidence="3" id="KW-1185">Reference proteome</keyword>
<proteinExistence type="predicted"/>
<gene>
    <name evidence="2" type="ORF">SAMN02745121_01176</name>
</gene>
<sequence>MAEIERHAILSTLDAVGGSTARAAEILDISVRTIQYRLHTYGRR</sequence>
<accession>A0A1I1UE54</accession>